<dbReference type="InterPro" id="IPR017359">
    <property type="entry name" value="Phi-like"/>
</dbReference>
<dbReference type="InterPro" id="IPR016135">
    <property type="entry name" value="UBQ-conjugating_enzyme/RWD"/>
</dbReference>
<comment type="caution">
    <text evidence="2">The sequence shown here is derived from an EMBL/GenBank/DDBJ whole genome shotgun (WGS) entry which is preliminary data.</text>
</comment>
<dbReference type="OrthoDB" id="3190317at2759"/>
<keyword evidence="3" id="KW-1185">Reference proteome</keyword>
<protein>
    <recommendedName>
        <fullName evidence="1">Small nuclear ribonucleoprotein Prp3 C-terminal domain-containing protein</fullName>
    </recommendedName>
</protein>
<organism evidence="2 3">
    <name type="scientific">Ceratobasidium theobromae</name>
    <dbReference type="NCBI Taxonomy" id="1582974"/>
    <lineage>
        <taxon>Eukaryota</taxon>
        <taxon>Fungi</taxon>
        <taxon>Dikarya</taxon>
        <taxon>Basidiomycota</taxon>
        <taxon>Agaricomycotina</taxon>
        <taxon>Agaricomycetes</taxon>
        <taxon>Cantharellales</taxon>
        <taxon>Ceratobasidiaceae</taxon>
        <taxon>Ceratobasidium</taxon>
    </lineage>
</organism>
<dbReference type="PANTHER" id="PTHR15955:SF10">
    <property type="entry name" value="DUF1115 DOMAIN PROTEIN (AFU_ORTHOLOGUE AFUA_5G14750)"/>
    <property type="match status" value="1"/>
</dbReference>
<dbReference type="Pfam" id="PF06544">
    <property type="entry name" value="Prp3_C"/>
    <property type="match status" value="1"/>
</dbReference>
<evidence type="ECO:0000259" key="1">
    <source>
        <dbReference type="Pfam" id="PF06544"/>
    </source>
</evidence>
<dbReference type="CDD" id="cd24163">
    <property type="entry name" value="RWDD2_C"/>
    <property type="match status" value="1"/>
</dbReference>
<dbReference type="Proteomes" id="UP000383932">
    <property type="component" value="Unassembled WGS sequence"/>
</dbReference>
<dbReference type="InterPro" id="IPR059181">
    <property type="entry name" value="RWDD2A-B_C"/>
</dbReference>
<feature type="domain" description="Small nuclear ribonucleoprotein Prp3 C-terminal" evidence="1">
    <location>
        <begin position="194"/>
        <end position="270"/>
    </location>
</feature>
<gene>
    <name evidence="2" type="ORF">CTheo_4827</name>
</gene>
<dbReference type="PANTHER" id="PTHR15955">
    <property type="entry name" value="RWD DOMAIN CONTAINING PROTEIN 2"/>
    <property type="match status" value="1"/>
</dbReference>
<evidence type="ECO:0000313" key="3">
    <source>
        <dbReference type="Proteomes" id="UP000383932"/>
    </source>
</evidence>
<dbReference type="EMBL" id="SSOP01000092">
    <property type="protein sequence ID" value="KAB5591713.1"/>
    <property type="molecule type" value="Genomic_DNA"/>
</dbReference>
<dbReference type="AlphaFoldDB" id="A0A5N5QJK5"/>
<sequence>MALGKAVLEAQQSIAQRLSSMFHGPGELEMDPDSQLILASLTEYLDDTSGDDDAAIATVPPLGNVRITIHIEVGESQTVTLTVVLYLRAAVPIAAAHVKSQDPGARPPLIEISIKHPSWLSRATYQHLVSLLPPYTGSIIPDVQGAEDGGDWIAQIIELVDSEDTKSMLLATSESDSTTAPPTHELIVTTYTRAWFYLPSLSTRSKRDDMVKLASKYNLTGFVLAGKPGLLCVETSDRDPAAPDTFIAELKTVSWADIPSHQKKITERHREFDLPERTFEDMHEITEMISTRGARANRGNMGEVRAFLEEKGLKGVLEIVIGANEFK</sequence>
<name>A0A5N5QJK5_9AGAM</name>
<proteinExistence type="predicted"/>
<evidence type="ECO:0000313" key="2">
    <source>
        <dbReference type="EMBL" id="KAB5591713.1"/>
    </source>
</evidence>
<reference evidence="2 3" key="1">
    <citation type="journal article" date="2019" name="Fungal Biol. Biotechnol.">
        <title>Draft genome sequence of fastidious pathogen Ceratobasidium theobromae, which causes vascular-streak dieback in Theobroma cacao.</title>
        <authorList>
            <person name="Ali S.S."/>
            <person name="Asman A."/>
            <person name="Shao J."/>
            <person name="Firmansyah A.P."/>
            <person name="Susilo A.W."/>
            <person name="Rosmana A."/>
            <person name="McMahon P."/>
            <person name="Junaid M."/>
            <person name="Guest D."/>
            <person name="Kheng T.Y."/>
            <person name="Meinhardt L.W."/>
            <person name="Bailey B.A."/>
        </authorList>
    </citation>
    <scope>NUCLEOTIDE SEQUENCE [LARGE SCALE GENOMIC DNA]</scope>
    <source>
        <strain evidence="2 3">CT2</strain>
    </source>
</reference>
<dbReference type="Gene3D" id="3.10.110.10">
    <property type="entry name" value="Ubiquitin Conjugating Enzyme"/>
    <property type="match status" value="1"/>
</dbReference>
<dbReference type="SUPFAM" id="SSF54495">
    <property type="entry name" value="UBC-like"/>
    <property type="match status" value="1"/>
</dbReference>
<dbReference type="InterPro" id="IPR010541">
    <property type="entry name" value="Prp3_C"/>
</dbReference>
<accession>A0A5N5QJK5</accession>
<dbReference type="PIRSF" id="PIRSF038021">
    <property type="entry name" value="UCP038021_RWDD2"/>
    <property type="match status" value="1"/>
</dbReference>